<evidence type="ECO:0000256" key="1">
    <source>
        <dbReference type="SAM" id="MobiDB-lite"/>
    </source>
</evidence>
<protein>
    <submittedName>
        <fullName evidence="4">Ribonuclease H-like domain-containing protein</fullName>
    </submittedName>
</protein>
<name>A0ABQ5FG74_9ASTR</name>
<reference evidence="4" key="1">
    <citation type="journal article" date="2022" name="Int. J. Mol. Sci.">
        <title>Draft Genome of Tanacetum Coccineum: Genomic Comparison of Closely Related Tanacetum-Family Plants.</title>
        <authorList>
            <person name="Yamashiro T."/>
            <person name="Shiraishi A."/>
            <person name="Nakayama K."/>
            <person name="Satake H."/>
        </authorList>
    </citation>
    <scope>NUCLEOTIDE SEQUENCE</scope>
</reference>
<evidence type="ECO:0000256" key="2">
    <source>
        <dbReference type="SAM" id="Phobius"/>
    </source>
</evidence>
<feature type="domain" description="Reverse transcriptase Ty1/copia-type" evidence="3">
    <location>
        <begin position="157"/>
        <end position="302"/>
    </location>
</feature>
<organism evidence="4 5">
    <name type="scientific">Tanacetum coccineum</name>
    <dbReference type="NCBI Taxonomy" id="301880"/>
    <lineage>
        <taxon>Eukaryota</taxon>
        <taxon>Viridiplantae</taxon>
        <taxon>Streptophyta</taxon>
        <taxon>Embryophyta</taxon>
        <taxon>Tracheophyta</taxon>
        <taxon>Spermatophyta</taxon>
        <taxon>Magnoliopsida</taxon>
        <taxon>eudicotyledons</taxon>
        <taxon>Gunneridae</taxon>
        <taxon>Pentapetalae</taxon>
        <taxon>asterids</taxon>
        <taxon>campanulids</taxon>
        <taxon>Asterales</taxon>
        <taxon>Asteraceae</taxon>
        <taxon>Asteroideae</taxon>
        <taxon>Anthemideae</taxon>
        <taxon>Anthemidinae</taxon>
        <taxon>Tanacetum</taxon>
    </lineage>
</organism>
<accession>A0ABQ5FG74</accession>
<proteinExistence type="predicted"/>
<dbReference type="EMBL" id="BQNB010017365">
    <property type="protein sequence ID" value="GJT62306.1"/>
    <property type="molecule type" value="Genomic_DNA"/>
</dbReference>
<dbReference type="Proteomes" id="UP001151760">
    <property type="component" value="Unassembled WGS sequence"/>
</dbReference>
<dbReference type="InterPro" id="IPR013103">
    <property type="entry name" value="RVT_2"/>
</dbReference>
<dbReference type="Pfam" id="PF07727">
    <property type="entry name" value="RVT_2"/>
    <property type="match status" value="1"/>
</dbReference>
<reference evidence="4" key="2">
    <citation type="submission" date="2022-01" db="EMBL/GenBank/DDBJ databases">
        <authorList>
            <person name="Yamashiro T."/>
            <person name="Shiraishi A."/>
            <person name="Satake H."/>
            <person name="Nakayama K."/>
        </authorList>
    </citation>
    <scope>NUCLEOTIDE SEQUENCE</scope>
</reference>
<gene>
    <name evidence="4" type="ORF">Tco_1005839</name>
</gene>
<feature type="compositionally biased region" description="Basic and acidic residues" evidence="1">
    <location>
        <begin position="47"/>
        <end position="64"/>
    </location>
</feature>
<evidence type="ECO:0000259" key="3">
    <source>
        <dbReference type="Pfam" id="PF07727"/>
    </source>
</evidence>
<sequence>MTQAAGNQTNKNAGIKDNVDAVPTQQYILLLLLYDSPQSSEDAVDDDAGKKTNEDPAKEDDKSGQGEATNTNNKDANGNIIYKMFTPVNAAGSSCDNFSGSIPVNTATLPNANLPTSHLMPDLEDTTDLLNTSIFSGAYDDEDVGAEVDLNNLETTMNVYRNKKDEKGIVVRNKARLVAQGYTQEEGIDYDEVFSPVARIEAIRLFLAYASFMGFMVYQMYVKSAFLYGTIKEEMYVFQPPGFEDPQFPDKVYKVEKVLYGLHQASKAWYETLSTYLLENGFRRGTIDKTLFIKKDKGDILLV</sequence>
<comment type="caution">
    <text evidence="4">The sequence shown here is derived from an EMBL/GenBank/DDBJ whole genome shotgun (WGS) entry which is preliminary data.</text>
</comment>
<keyword evidence="2" id="KW-0812">Transmembrane</keyword>
<keyword evidence="2" id="KW-0472">Membrane</keyword>
<evidence type="ECO:0000313" key="5">
    <source>
        <dbReference type="Proteomes" id="UP001151760"/>
    </source>
</evidence>
<feature type="compositionally biased region" description="Polar residues" evidence="1">
    <location>
        <begin position="66"/>
        <end position="76"/>
    </location>
</feature>
<keyword evidence="5" id="KW-1185">Reference proteome</keyword>
<keyword evidence="2" id="KW-1133">Transmembrane helix</keyword>
<feature type="transmembrane region" description="Helical" evidence="2">
    <location>
        <begin position="202"/>
        <end position="222"/>
    </location>
</feature>
<feature type="region of interest" description="Disordered" evidence="1">
    <location>
        <begin position="39"/>
        <end position="77"/>
    </location>
</feature>
<evidence type="ECO:0000313" key="4">
    <source>
        <dbReference type="EMBL" id="GJT62306.1"/>
    </source>
</evidence>